<name>A0ABU4QRH7_9ENTR</name>
<dbReference type="PANTHER" id="PTHR33420:SF12">
    <property type="entry name" value="FIMBRIN-LIKE PROTEIN FIMI-RELATED"/>
    <property type="match status" value="1"/>
</dbReference>
<keyword evidence="3 5" id="KW-0732">Signal</keyword>
<evidence type="ECO:0000256" key="5">
    <source>
        <dbReference type="SAM" id="SignalP"/>
    </source>
</evidence>
<evidence type="ECO:0000256" key="1">
    <source>
        <dbReference type="ARBA" id="ARBA00004561"/>
    </source>
</evidence>
<reference evidence="7 8" key="1">
    <citation type="submission" date="2023-11" db="EMBL/GenBank/DDBJ databases">
        <title>Scandinavium wanjuensis sp. nov., isolated from lettuce South Korea.</title>
        <authorList>
            <person name="Park J."/>
            <person name="Park S."/>
            <person name="Oh K.K."/>
            <person name="Cho G.S."/>
            <person name="Franz C.M.A.P."/>
        </authorList>
    </citation>
    <scope>NUCLEOTIDE SEQUENCE [LARGE SCALE GENOMIC DNA]</scope>
    <source>
        <strain evidence="7 8">V105_6</strain>
    </source>
</reference>
<comment type="similarity">
    <text evidence="2">Belongs to the fimbrial protein family.</text>
</comment>
<dbReference type="InterPro" id="IPR008966">
    <property type="entry name" value="Adhesion_dom_sf"/>
</dbReference>
<dbReference type="InterPro" id="IPR000259">
    <property type="entry name" value="Adhesion_dom_fimbrial"/>
</dbReference>
<sequence length="345" mass="37684">MISYITLKSTVLTILLLSLFTLSFNASAARDCEFSGSLDPSISVTDSTPISFFSKTSSAVVLKKWTYTMNIWTYCQAGNDGNDLYSKHNANIHPTQQFNSLGLFETNLPGIYYSIEMATTTGSANSAFYIYSEETKWSIEESQVKDKRWNIIITLYQRPEYDGIPAGVTSIRLKQTGYVGYFRIGGTQHFAVDVTMANMDIPVVVPTCTSLVSSVGSGSVNLGSDYEIDDIKNNKTNQVDFTLTASQCSNVLRYKTKLTANNAYKGLLTNNSTESLRAGGVGVKIWAPNGAQLLANDSQSIYTEAPATMQGSKTFNYKAQLVSSSNGEVTSGDFKATGTFSMSYE</sequence>
<accession>A0ABU4QRH7</accession>
<dbReference type="Proteomes" id="UP001275664">
    <property type="component" value="Unassembled WGS sequence"/>
</dbReference>
<comment type="subcellular location">
    <subcellularLocation>
        <location evidence="1">Fimbrium</location>
    </subcellularLocation>
</comment>
<gene>
    <name evidence="7" type="ORF">SIK69_16790</name>
</gene>
<feature type="chain" id="PRO_5045136144" evidence="5">
    <location>
        <begin position="29"/>
        <end position="345"/>
    </location>
</feature>
<comment type="caution">
    <text evidence="7">The sequence shown here is derived from an EMBL/GenBank/DDBJ whole genome shotgun (WGS) entry which is preliminary data.</text>
</comment>
<dbReference type="PANTHER" id="PTHR33420">
    <property type="entry name" value="FIMBRIAL SUBUNIT ELFA-RELATED"/>
    <property type="match status" value="1"/>
</dbReference>
<keyword evidence="4" id="KW-0281">Fimbrium</keyword>
<evidence type="ECO:0000256" key="2">
    <source>
        <dbReference type="ARBA" id="ARBA00006671"/>
    </source>
</evidence>
<evidence type="ECO:0000313" key="8">
    <source>
        <dbReference type="Proteomes" id="UP001275664"/>
    </source>
</evidence>
<evidence type="ECO:0000259" key="6">
    <source>
        <dbReference type="Pfam" id="PF00419"/>
    </source>
</evidence>
<protein>
    <submittedName>
        <fullName evidence="7">Fimbrial protein</fullName>
    </submittedName>
</protein>
<evidence type="ECO:0000313" key="7">
    <source>
        <dbReference type="EMBL" id="MDX6041846.1"/>
    </source>
</evidence>
<dbReference type="RefSeq" id="WP_319786609.1">
    <property type="nucleotide sequence ID" value="NZ_JAWXRD010000038.1"/>
</dbReference>
<proteinExistence type="inferred from homology"/>
<dbReference type="EMBL" id="JAWXRD010000038">
    <property type="protein sequence ID" value="MDX6041846.1"/>
    <property type="molecule type" value="Genomic_DNA"/>
</dbReference>
<feature type="domain" description="Fimbrial-type adhesion" evidence="6">
    <location>
        <begin position="204"/>
        <end position="344"/>
    </location>
</feature>
<dbReference type="InterPro" id="IPR050263">
    <property type="entry name" value="Bact_Fimbrial_Adh_Pro"/>
</dbReference>
<dbReference type="SUPFAM" id="SSF49401">
    <property type="entry name" value="Bacterial adhesins"/>
    <property type="match status" value="1"/>
</dbReference>
<dbReference type="Pfam" id="PF00419">
    <property type="entry name" value="Fimbrial"/>
    <property type="match status" value="1"/>
</dbReference>
<organism evidence="7 8">
    <name type="scientific">Scandinavium lactucae</name>
    <dbReference type="NCBI Taxonomy" id="3095028"/>
    <lineage>
        <taxon>Bacteria</taxon>
        <taxon>Pseudomonadati</taxon>
        <taxon>Pseudomonadota</taxon>
        <taxon>Gammaproteobacteria</taxon>
        <taxon>Enterobacterales</taxon>
        <taxon>Enterobacteriaceae</taxon>
        <taxon>Scandinavium</taxon>
    </lineage>
</organism>
<dbReference type="InterPro" id="IPR036937">
    <property type="entry name" value="Adhesion_dom_fimbrial_sf"/>
</dbReference>
<dbReference type="Gene3D" id="2.60.40.1090">
    <property type="entry name" value="Fimbrial-type adhesion domain"/>
    <property type="match status" value="1"/>
</dbReference>
<evidence type="ECO:0000256" key="3">
    <source>
        <dbReference type="ARBA" id="ARBA00022729"/>
    </source>
</evidence>
<evidence type="ECO:0000256" key="4">
    <source>
        <dbReference type="ARBA" id="ARBA00023263"/>
    </source>
</evidence>
<feature type="signal peptide" evidence="5">
    <location>
        <begin position="1"/>
        <end position="28"/>
    </location>
</feature>
<keyword evidence="8" id="KW-1185">Reference proteome</keyword>